<evidence type="ECO:0000313" key="3">
    <source>
        <dbReference type="EMBL" id="MBA8953853.1"/>
    </source>
</evidence>
<keyword evidence="4" id="KW-1185">Reference proteome</keyword>
<feature type="compositionally biased region" description="Low complexity" evidence="1">
    <location>
        <begin position="32"/>
        <end position="59"/>
    </location>
</feature>
<dbReference type="PROSITE" id="PS51257">
    <property type="entry name" value="PROKAR_LIPOPROTEIN"/>
    <property type="match status" value="1"/>
</dbReference>
<proteinExistence type="predicted"/>
<feature type="region of interest" description="Disordered" evidence="1">
    <location>
        <begin position="29"/>
        <end position="70"/>
    </location>
</feature>
<dbReference type="AlphaFoldDB" id="A0A7W3LT65"/>
<comment type="caution">
    <text evidence="3">The sequence shown here is derived from an EMBL/GenBank/DDBJ whole genome shotgun (WGS) entry which is preliminary data.</text>
</comment>
<reference evidence="3 4" key="1">
    <citation type="submission" date="2020-08" db="EMBL/GenBank/DDBJ databases">
        <title>Genomic Encyclopedia of Type Strains, Phase IV (KMG-IV): sequencing the most valuable type-strain genomes for metagenomic binning, comparative biology and taxonomic classification.</title>
        <authorList>
            <person name="Goeker M."/>
        </authorList>
    </citation>
    <scope>NUCLEOTIDE SEQUENCE [LARGE SCALE GENOMIC DNA]</scope>
    <source>
        <strain evidence="3 4">DSM 44197</strain>
    </source>
</reference>
<dbReference type="RefSeq" id="WP_182845985.1">
    <property type="nucleotide sequence ID" value="NZ_BAAALP010000043.1"/>
</dbReference>
<dbReference type="EMBL" id="JACJIA010000007">
    <property type="protein sequence ID" value="MBA8953853.1"/>
    <property type="molecule type" value="Genomic_DNA"/>
</dbReference>
<accession>A0A7W3LT65</accession>
<evidence type="ECO:0000256" key="2">
    <source>
        <dbReference type="SAM" id="SignalP"/>
    </source>
</evidence>
<name>A0A7W3LT65_ACTNM</name>
<protein>
    <recommendedName>
        <fullName evidence="5">Lipoprotein</fullName>
    </recommendedName>
</protein>
<evidence type="ECO:0008006" key="5">
    <source>
        <dbReference type="Google" id="ProtNLM"/>
    </source>
</evidence>
<sequence>MKTSTSAAALAAAIAVPVLLLSGCGSSGDTKGSGATSAPPPASTSAEAAPSEPAAKPTSGGAQAPQATGKAVKLPVTQEALLAMPDLYFEKVSSQYPNAKRNMVVGPKNTLFGRVTTANGVFTYAVADMSIRGNALSTQDGPHVWRRGADTDWEYVGDTGGNLCGQVPQALVKVWGKSCG</sequence>
<gene>
    <name evidence="3" type="ORF">HNR61_005506</name>
</gene>
<feature type="signal peptide" evidence="2">
    <location>
        <begin position="1"/>
        <end position="27"/>
    </location>
</feature>
<organism evidence="3 4">
    <name type="scientific">Actinomadura namibiensis</name>
    <dbReference type="NCBI Taxonomy" id="182080"/>
    <lineage>
        <taxon>Bacteria</taxon>
        <taxon>Bacillati</taxon>
        <taxon>Actinomycetota</taxon>
        <taxon>Actinomycetes</taxon>
        <taxon>Streptosporangiales</taxon>
        <taxon>Thermomonosporaceae</taxon>
        <taxon>Actinomadura</taxon>
    </lineage>
</organism>
<evidence type="ECO:0000313" key="4">
    <source>
        <dbReference type="Proteomes" id="UP000572680"/>
    </source>
</evidence>
<keyword evidence="2" id="KW-0732">Signal</keyword>
<dbReference type="Proteomes" id="UP000572680">
    <property type="component" value="Unassembled WGS sequence"/>
</dbReference>
<feature type="chain" id="PRO_5038689487" description="Lipoprotein" evidence="2">
    <location>
        <begin position="28"/>
        <end position="180"/>
    </location>
</feature>
<evidence type="ECO:0000256" key="1">
    <source>
        <dbReference type="SAM" id="MobiDB-lite"/>
    </source>
</evidence>